<dbReference type="Proteomes" id="UP001143364">
    <property type="component" value="Unassembled WGS sequence"/>
</dbReference>
<comment type="caution">
    <text evidence="2">The sequence shown here is derived from an EMBL/GenBank/DDBJ whole genome shotgun (WGS) entry which is preliminary data.</text>
</comment>
<gene>
    <name evidence="2" type="ORF">GCM10008171_10320</name>
</gene>
<keyword evidence="1" id="KW-0732">Signal</keyword>
<dbReference type="RefSeq" id="WP_271203715.1">
    <property type="nucleotide sequence ID" value="NZ_BSFK01000005.1"/>
</dbReference>
<organism evidence="2 3">
    <name type="scientific">Methylopila jiangsuensis</name>
    <dbReference type="NCBI Taxonomy" id="586230"/>
    <lineage>
        <taxon>Bacteria</taxon>
        <taxon>Pseudomonadati</taxon>
        <taxon>Pseudomonadota</taxon>
        <taxon>Alphaproteobacteria</taxon>
        <taxon>Hyphomicrobiales</taxon>
        <taxon>Methylopilaceae</taxon>
        <taxon>Methylopila</taxon>
    </lineage>
</organism>
<dbReference type="EMBL" id="BSFK01000005">
    <property type="protein sequence ID" value="GLK75778.1"/>
    <property type="molecule type" value="Genomic_DNA"/>
</dbReference>
<dbReference type="AlphaFoldDB" id="A0A9W6N302"/>
<keyword evidence="3" id="KW-1185">Reference proteome</keyword>
<name>A0A9W6N302_9HYPH</name>
<sequence length="99" mass="10030">MRALAAAALGALIAGSGMAQAASPDAWREHAAEVAKACAAASGLAKVKPRGPAAEFEAHSALLLDGRVASGAMKGTPERMACLFDKQTRKASVTPVQGW</sequence>
<evidence type="ECO:0000256" key="1">
    <source>
        <dbReference type="SAM" id="SignalP"/>
    </source>
</evidence>
<proteinExistence type="predicted"/>
<feature type="signal peptide" evidence="1">
    <location>
        <begin position="1"/>
        <end position="21"/>
    </location>
</feature>
<evidence type="ECO:0000313" key="3">
    <source>
        <dbReference type="Proteomes" id="UP001143364"/>
    </source>
</evidence>
<reference evidence="2" key="1">
    <citation type="journal article" date="2014" name="Int. J. Syst. Evol. Microbiol.">
        <title>Complete genome sequence of Corynebacterium casei LMG S-19264T (=DSM 44701T), isolated from a smear-ripened cheese.</title>
        <authorList>
            <consortium name="US DOE Joint Genome Institute (JGI-PGF)"/>
            <person name="Walter F."/>
            <person name="Albersmeier A."/>
            <person name="Kalinowski J."/>
            <person name="Ruckert C."/>
        </authorList>
    </citation>
    <scope>NUCLEOTIDE SEQUENCE</scope>
    <source>
        <strain evidence="2">VKM B-2555</strain>
    </source>
</reference>
<evidence type="ECO:0000313" key="2">
    <source>
        <dbReference type="EMBL" id="GLK75778.1"/>
    </source>
</evidence>
<protein>
    <submittedName>
        <fullName evidence="2">Uncharacterized protein</fullName>
    </submittedName>
</protein>
<reference evidence="2" key="2">
    <citation type="submission" date="2023-01" db="EMBL/GenBank/DDBJ databases">
        <authorList>
            <person name="Sun Q."/>
            <person name="Evtushenko L."/>
        </authorList>
    </citation>
    <scope>NUCLEOTIDE SEQUENCE</scope>
    <source>
        <strain evidence="2">VKM B-2555</strain>
    </source>
</reference>
<accession>A0A9W6N302</accession>
<feature type="chain" id="PRO_5040997583" evidence="1">
    <location>
        <begin position="22"/>
        <end position="99"/>
    </location>
</feature>